<evidence type="ECO:0000313" key="1">
    <source>
        <dbReference type="EMBL" id="CRZ13054.1"/>
    </source>
</evidence>
<dbReference type="AlphaFoldDB" id="A0A0H5RWC4"/>
<accession>A0A0H5RWC4</accession>
<name>A0A0H5RWC4_9EUKA</name>
<protein>
    <submittedName>
        <fullName evidence="1">Uncharacterized protein</fullName>
    </submittedName>
</protein>
<organism evidence="1">
    <name type="scientific">Spongospora subterranea</name>
    <dbReference type="NCBI Taxonomy" id="70186"/>
    <lineage>
        <taxon>Eukaryota</taxon>
        <taxon>Sar</taxon>
        <taxon>Rhizaria</taxon>
        <taxon>Endomyxa</taxon>
        <taxon>Phytomyxea</taxon>
        <taxon>Plasmodiophorida</taxon>
        <taxon>Plasmodiophoridae</taxon>
        <taxon>Spongospora</taxon>
    </lineage>
</organism>
<proteinExistence type="predicted"/>
<sequence>PTQHLSISDADTAGIIHSEMTNIVKTTVILMALIVVNVALANESQVAPFEPLDADVSPLSHEIAGRPEFEPLEDGGPKNGKKFSPLQFGFYGGYRGVWGSRFYGGPWGVGGYGYGGYPYAGYGYPYAPYY</sequence>
<feature type="non-terminal residue" evidence="1">
    <location>
        <position position="1"/>
    </location>
</feature>
<dbReference type="EMBL" id="HACM01012612">
    <property type="protein sequence ID" value="CRZ13054.1"/>
    <property type="molecule type" value="Transcribed_RNA"/>
</dbReference>
<reference evidence="1" key="1">
    <citation type="submission" date="2015-04" db="EMBL/GenBank/DDBJ databases">
        <title>The genome sequence of the plant pathogenic Rhizarian Plasmodiophora brassicae reveals insights in its biotrophic life cycle and the origin of chitin synthesis.</title>
        <authorList>
            <person name="Schwelm A."/>
            <person name="Fogelqvist J."/>
            <person name="Knaust A."/>
            <person name="Julke S."/>
            <person name="Lilja T."/>
            <person name="Dhandapani V."/>
            <person name="Bonilla-Rosso G."/>
            <person name="Karlsson M."/>
            <person name="Shevchenko A."/>
            <person name="Choi S.R."/>
            <person name="Kim H.G."/>
            <person name="Park J.Y."/>
            <person name="Lim Y.P."/>
            <person name="Ludwig-Muller J."/>
            <person name="Dixelius C."/>
        </authorList>
    </citation>
    <scope>NUCLEOTIDE SEQUENCE</scope>
    <source>
        <tissue evidence="1">Potato root galls</tissue>
    </source>
</reference>